<keyword evidence="5 6" id="KW-0539">Nucleus</keyword>
<dbReference type="HAMAP" id="MF_03035">
    <property type="entry name" value="Clp1"/>
    <property type="match status" value="1"/>
</dbReference>
<dbReference type="EMBL" id="HBDY01001249">
    <property type="protein sequence ID" value="CAD8227875.1"/>
    <property type="molecule type" value="Transcribed_RNA"/>
</dbReference>
<evidence type="ECO:0000256" key="4">
    <source>
        <dbReference type="ARBA" id="ARBA00022840"/>
    </source>
</evidence>
<evidence type="ECO:0000259" key="9">
    <source>
        <dbReference type="Pfam" id="PF16575"/>
    </source>
</evidence>
<comment type="subcellular location">
    <subcellularLocation>
        <location evidence="1 6">Nucleus</location>
    </subcellularLocation>
</comment>
<dbReference type="InterPro" id="IPR032319">
    <property type="entry name" value="CLP1_P"/>
</dbReference>
<dbReference type="GO" id="GO:0005849">
    <property type="term" value="C:mRNA cleavage factor complex"/>
    <property type="evidence" value="ECO:0007669"/>
    <property type="project" value="InterPro"/>
</dbReference>
<keyword evidence="4 6" id="KW-0067">ATP-binding</keyword>
<proteinExistence type="inferred from homology"/>
<feature type="domain" description="Clp1 P-loop" evidence="9">
    <location>
        <begin position="112"/>
        <end position="269"/>
    </location>
</feature>
<dbReference type="GO" id="GO:0006388">
    <property type="term" value="P:tRNA splicing, via endonucleolytic cleavage and ligation"/>
    <property type="evidence" value="ECO:0007669"/>
    <property type="project" value="TreeGrafter"/>
</dbReference>
<evidence type="ECO:0000256" key="6">
    <source>
        <dbReference type="HAMAP-Rule" id="MF_03035"/>
    </source>
</evidence>
<dbReference type="Pfam" id="PF06807">
    <property type="entry name" value="Clp1"/>
    <property type="match status" value="1"/>
</dbReference>
<evidence type="ECO:0000256" key="5">
    <source>
        <dbReference type="ARBA" id="ARBA00023242"/>
    </source>
</evidence>
<dbReference type="SUPFAM" id="SSF52540">
    <property type="entry name" value="P-loop containing nucleoside triphosphate hydrolases"/>
    <property type="match status" value="1"/>
</dbReference>
<dbReference type="Gene3D" id="3.40.50.300">
    <property type="entry name" value="P-loop containing nucleotide triphosphate hydrolases"/>
    <property type="match status" value="1"/>
</dbReference>
<dbReference type="PANTHER" id="PTHR12755:SF6">
    <property type="entry name" value="POLYRIBONUCLEOTIDE 5'-HYDROXYL-KINASE CLP1"/>
    <property type="match status" value="1"/>
</dbReference>
<gene>
    <name evidence="10" type="ORF">MPUS1402_LOCUS954</name>
</gene>
<dbReference type="InterPro" id="IPR038239">
    <property type="entry name" value="Clp1_N_sf"/>
</dbReference>
<evidence type="ECO:0000313" key="10">
    <source>
        <dbReference type="EMBL" id="CAD8227875.1"/>
    </source>
</evidence>
<dbReference type="InterPro" id="IPR038238">
    <property type="entry name" value="Clp1_C_sf"/>
</dbReference>
<dbReference type="Pfam" id="PF16573">
    <property type="entry name" value="CLP1_N"/>
    <property type="match status" value="1"/>
</dbReference>
<evidence type="ECO:0000256" key="3">
    <source>
        <dbReference type="ARBA" id="ARBA00022741"/>
    </source>
</evidence>
<dbReference type="GO" id="GO:0051731">
    <property type="term" value="F:polynucleotide 5'-hydroxyl-kinase activity"/>
    <property type="evidence" value="ECO:0007669"/>
    <property type="project" value="InterPro"/>
</dbReference>
<keyword evidence="2 6" id="KW-0507">mRNA processing</keyword>
<comment type="function">
    <text evidence="6">Required for endonucleolytic cleavage during polyadenylation-dependent pre-mRNA 3'-end formation.</text>
</comment>
<reference evidence="10" key="1">
    <citation type="submission" date="2021-01" db="EMBL/GenBank/DDBJ databases">
        <authorList>
            <person name="Corre E."/>
            <person name="Pelletier E."/>
            <person name="Niang G."/>
            <person name="Scheremetjew M."/>
            <person name="Finn R."/>
            <person name="Kale V."/>
            <person name="Holt S."/>
            <person name="Cochrane G."/>
            <person name="Meng A."/>
            <person name="Brown T."/>
            <person name="Cohen L."/>
        </authorList>
    </citation>
    <scope>NUCLEOTIDE SEQUENCE</scope>
    <source>
        <strain evidence="10">RCC1614</strain>
    </source>
</reference>
<protein>
    <recommendedName>
        <fullName evidence="6">Protein CLP1 homolog</fullName>
    </recommendedName>
</protein>
<dbReference type="FunFam" id="2.40.30.330:FF:000002">
    <property type="entry name" value="Protein CLP1 homolog"/>
    <property type="match status" value="1"/>
</dbReference>
<dbReference type="InterPro" id="IPR027417">
    <property type="entry name" value="P-loop_NTPase"/>
</dbReference>
<name>A0A7R9XUJ4_MICPS</name>
<evidence type="ECO:0000259" key="8">
    <source>
        <dbReference type="Pfam" id="PF16573"/>
    </source>
</evidence>
<evidence type="ECO:0000259" key="7">
    <source>
        <dbReference type="Pfam" id="PF06807"/>
    </source>
</evidence>
<dbReference type="PANTHER" id="PTHR12755">
    <property type="entry name" value="CLEAVAGE/POLYADENYLATION FACTOR IA SUBUNIT CLP1P"/>
    <property type="match status" value="1"/>
</dbReference>
<sequence>MESQTHYLNNDEELRVEVKLGTVVTATLVDGAAEIFGAELPKKTPTTLPGGKHAIFSWRGATIEIAGETEMTYTANASAPMTAYLNVDGVLQRRREAARAAGTPGPRVALVGPTDVGKSSVAKILCNYAQRKGWTPTFSDLDLGQGGITCPATIGAVPIDRPIDACEGLPLEMPLVYFHGDVSPGNNPTLYKFIVDRMGEMLRARDETNAAAAASGVVVNTMGWIDKAGYGLLLHALEALAIDVVLVVDHEKLHAELSRDLRGKKIKVVGGGGGGEDGGAGPETERDVQVWKLQKSGGVVERTPEFRRRSRDARVREYFYGPLGDLSPHSQTLEFGKVSIFKIGAGPSAPRSALPIGQESSADPLRVSTVAPSMSLLNAVLGVSHGKTQAELLSSNVAGFIFVTDVDVANGRFTYLTPCPGELPSRNLIAGTLKWIETQ</sequence>
<dbReference type="Gene3D" id="2.60.120.1030">
    <property type="entry name" value="Clp1, DNA binding domain"/>
    <property type="match status" value="1"/>
</dbReference>
<evidence type="ECO:0000256" key="2">
    <source>
        <dbReference type="ARBA" id="ARBA00022664"/>
    </source>
</evidence>
<feature type="domain" description="Clp1 P-loop" evidence="9">
    <location>
        <begin position="286"/>
        <end position="321"/>
    </location>
</feature>
<dbReference type="GO" id="GO:0031124">
    <property type="term" value="P:mRNA 3'-end processing"/>
    <property type="evidence" value="ECO:0007669"/>
    <property type="project" value="UniProtKB-UniRule"/>
</dbReference>
<feature type="binding site" evidence="6">
    <location>
        <begin position="115"/>
        <end position="120"/>
    </location>
    <ligand>
        <name>ATP</name>
        <dbReference type="ChEBI" id="CHEBI:30616"/>
    </ligand>
</feature>
<dbReference type="InterPro" id="IPR032324">
    <property type="entry name" value="Clp1_N"/>
</dbReference>
<dbReference type="AlphaFoldDB" id="A0A7R9XUJ4"/>
<feature type="binding site" evidence="6">
    <location>
        <position position="52"/>
    </location>
    <ligand>
        <name>ATP</name>
        <dbReference type="ChEBI" id="CHEBI:30616"/>
    </ligand>
</feature>
<dbReference type="InterPro" id="IPR028606">
    <property type="entry name" value="Clp1"/>
</dbReference>
<feature type="binding site" evidence="6">
    <location>
        <position position="13"/>
    </location>
    <ligand>
        <name>ATP</name>
        <dbReference type="ChEBI" id="CHEBI:30616"/>
    </ligand>
</feature>
<keyword evidence="3 6" id="KW-0547">Nucleotide-binding</keyword>
<feature type="domain" description="Clp1 N-terminal" evidence="8">
    <location>
        <begin position="8"/>
        <end position="98"/>
    </location>
</feature>
<organism evidence="10">
    <name type="scientific">Micromonas pusilla</name>
    <name type="common">Picoplanktonic green alga</name>
    <name type="synonym">Chromulina pusilla</name>
    <dbReference type="NCBI Taxonomy" id="38833"/>
    <lineage>
        <taxon>Eukaryota</taxon>
        <taxon>Viridiplantae</taxon>
        <taxon>Chlorophyta</taxon>
        <taxon>Mamiellophyceae</taxon>
        <taxon>Mamiellales</taxon>
        <taxon>Mamiellaceae</taxon>
        <taxon>Micromonas</taxon>
    </lineage>
</organism>
<dbReference type="GO" id="GO:0005524">
    <property type="term" value="F:ATP binding"/>
    <property type="evidence" value="ECO:0007669"/>
    <property type="project" value="UniProtKB-UniRule"/>
</dbReference>
<dbReference type="InterPro" id="IPR045116">
    <property type="entry name" value="Clp1/Grc3"/>
</dbReference>
<feature type="domain" description="Clp1 C-terminal" evidence="7">
    <location>
        <begin position="326"/>
        <end position="437"/>
    </location>
</feature>
<evidence type="ECO:0000256" key="1">
    <source>
        <dbReference type="ARBA" id="ARBA00004123"/>
    </source>
</evidence>
<dbReference type="Pfam" id="PF16575">
    <property type="entry name" value="CLP1_P"/>
    <property type="match status" value="2"/>
</dbReference>
<dbReference type="Gene3D" id="2.40.30.330">
    <property type="entry name" value="Pre-mRNA cleavage complex subunit Clp1, C-terminal domain"/>
    <property type="match status" value="1"/>
</dbReference>
<dbReference type="InterPro" id="IPR010655">
    <property type="entry name" value="Clp1_C"/>
</dbReference>
<accession>A0A7R9XUJ4</accession>
<comment type="similarity">
    <text evidence="6">Belongs to the Clp1 family. Clp1 subfamily.</text>
</comment>